<reference evidence="2" key="1">
    <citation type="submission" date="2016-10" db="EMBL/GenBank/DDBJ databases">
        <authorList>
            <person name="Varghese N."/>
            <person name="Submissions S."/>
        </authorList>
    </citation>
    <scope>NUCLEOTIDE SEQUENCE [LARGE SCALE GENOMIC DNA]</scope>
    <source>
        <strain evidence="2">DSM 18130</strain>
    </source>
</reference>
<dbReference type="GO" id="GO:0015035">
    <property type="term" value="F:protein-disulfide reductase activity"/>
    <property type="evidence" value="ECO:0007669"/>
    <property type="project" value="InterPro"/>
</dbReference>
<name>A0A1I0TL85_9SPHI</name>
<dbReference type="PANTHER" id="PTHR33639:SF2">
    <property type="entry name" value="DUF393 DOMAIN-CONTAINING PROTEIN"/>
    <property type="match status" value="1"/>
</dbReference>
<dbReference type="OrthoDB" id="9785438at2"/>
<evidence type="ECO:0000313" key="1">
    <source>
        <dbReference type="EMBL" id="SFA52539.1"/>
    </source>
</evidence>
<keyword evidence="2" id="KW-1185">Reference proteome</keyword>
<accession>A0A1I0TL85</accession>
<organism evidence="1 2">
    <name type="scientific">Pedobacter suwonensis</name>
    <dbReference type="NCBI Taxonomy" id="332999"/>
    <lineage>
        <taxon>Bacteria</taxon>
        <taxon>Pseudomonadati</taxon>
        <taxon>Bacteroidota</taxon>
        <taxon>Sphingobacteriia</taxon>
        <taxon>Sphingobacteriales</taxon>
        <taxon>Sphingobacteriaceae</taxon>
        <taxon>Pedobacter</taxon>
    </lineage>
</organism>
<dbReference type="Pfam" id="PF04134">
    <property type="entry name" value="DCC1-like"/>
    <property type="match status" value="1"/>
</dbReference>
<evidence type="ECO:0000313" key="2">
    <source>
        <dbReference type="Proteomes" id="UP000198836"/>
    </source>
</evidence>
<dbReference type="RefSeq" id="WP_090984791.1">
    <property type="nucleotide sequence ID" value="NZ_FOJM01000011.1"/>
</dbReference>
<dbReference type="InterPro" id="IPR052927">
    <property type="entry name" value="DCC_oxidoreductase"/>
</dbReference>
<proteinExistence type="predicted"/>
<dbReference type="STRING" id="332999.SAMN04488511_11162"/>
<dbReference type="PANTHER" id="PTHR33639">
    <property type="entry name" value="THIOL-DISULFIDE OXIDOREDUCTASE DCC"/>
    <property type="match status" value="1"/>
</dbReference>
<dbReference type="Proteomes" id="UP000198836">
    <property type="component" value="Unassembled WGS sequence"/>
</dbReference>
<protein>
    <submittedName>
        <fullName evidence="1">Predicted thiol-disulfide oxidoreductase YuxK, DCC family</fullName>
    </submittedName>
</protein>
<dbReference type="EMBL" id="FOJM01000011">
    <property type="protein sequence ID" value="SFA52539.1"/>
    <property type="molecule type" value="Genomic_DNA"/>
</dbReference>
<dbReference type="InterPro" id="IPR007263">
    <property type="entry name" value="DCC1-like"/>
</dbReference>
<sequence>MASFLNTQKDIILFDGVCNFCNSYINYTIRHDRLNRFLFAPLAGETALKLSQQHVVNFNKFDSIIVISGNRFFSKSEAVLHILKNLGTWWSPIINVAYLVPGCIRNRVYQKFARNRYALFGQADHCMVPTADVRSRFLI</sequence>
<dbReference type="AlphaFoldDB" id="A0A1I0TL85"/>
<gene>
    <name evidence="1" type="ORF">SAMN04488511_11162</name>
</gene>